<dbReference type="RefSeq" id="XP_001225312.1">
    <property type="nucleotide sequence ID" value="XM_001225311.1"/>
</dbReference>
<dbReference type="GeneID" id="4393922"/>
<dbReference type="AlphaFoldDB" id="Q2GWJ8"/>
<gene>
    <name evidence="1" type="ORF">CHGG_07656</name>
</gene>
<accession>Q2GWJ8</accession>
<protein>
    <submittedName>
        <fullName evidence="1">Uncharacterized protein</fullName>
    </submittedName>
</protein>
<dbReference type="EMBL" id="CH408033">
    <property type="protein sequence ID" value="EAQ86403.1"/>
    <property type="molecule type" value="Genomic_DNA"/>
</dbReference>
<reference evidence="2" key="1">
    <citation type="journal article" date="2015" name="Genome Announc.">
        <title>Draft genome sequence of the cellulolytic fungus Chaetomium globosum.</title>
        <authorList>
            <person name="Cuomo C.A."/>
            <person name="Untereiner W.A."/>
            <person name="Ma L.-J."/>
            <person name="Grabherr M."/>
            <person name="Birren B.W."/>
        </authorList>
    </citation>
    <scope>NUCLEOTIDE SEQUENCE [LARGE SCALE GENOMIC DNA]</scope>
    <source>
        <strain evidence="2">ATCC 6205 / CBS 148.51 / DSM 1962 / NBRC 6347 / NRRL 1970</strain>
    </source>
</reference>
<sequence>MYYSAQFREQCLFQLNPPRPVGDTKLQILRCQAGGNELTDHWCNQTRRAADDIGCRAVISFKDGTIQRMTCKAKVNQRFQE</sequence>
<proteinExistence type="predicted"/>
<dbReference type="VEuPathDB" id="FungiDB:CHGG_07656"/>
<dbReference type="HOGENOM" id="CLU_2573670_0_0_1"/>
<name>Q2GWJ8_CHAGB</name>
<dbReference type="InParanoid" id="Q2GWJ8"/>
<dbReference type="Proteomes" id="UP000001056">
    <property type="component" value="Unassembled WGS sequence"/>
</dbReference>
<evidence type="ECO:0000313" key="1">
    <source>
        <dbReference type="EMBL" id="EAQ86403.1"/>
    </source>
</evidence>
<keyword evidence="2" id="KW-1185">Reference proteome</keyword>
<evidence type="ECO:0000313" key="2">
    <source>
        <dbReference type="Proteomes" id="UP000001056"/>
    </source>
</evidence>
<organism evidence="1 2">
    <name type="scientific">Chaetomium globosum (strain ATCC 6205 / CBS 148.51 / DSM 1962 / NBRC 6347 / NRRL 1970)</name>
    <name type="common">Soil fungus</name>
    <dbReference type="NCBI Taxonomy" id="306901"/>
    <lineage>
        <taxon>Eukaryota</taxon>
        <taxon>Fungi</taxon>
        <taxon>Dikarya</taxon>
        <taxon>Ascomycota</taxon>
        <taxon>Pezizomycotina</taxon>
        <taxon>Sordariomycetes</taxon>
        <taxon>Sordariomycetidae</taxon>
        <taxon>Sordariales</taxon>
        <taxon>Chaetomiaceae</taxon>
        <taxon>Chaetomium</taxon>
    </lineage>
</organism>